<reference evidence="2 3" key="1">
    <citation type="journal article" date="2015" name="Genome Biol. Evol.">
        <title>Comparative Genomics of a Bacterivorous Green Alga Reveals Evolutionary Causalities and Consequences of Phago-Mixotrophic Mode of Nutrition.</title>
        <authorList>
            <person name="Burns J.A."/>
            <person name="Paasch A."/>
            <person name="Narechania A."/>
            <person name="Kim E."/>
        </authorList>
    </citation>
    <scope>NUCLEOTIDE SEQUENCE [LARGE SCALE GENOMIC DNA]</scope>
    <source>
        <strain evidence="2 3">PLY_AMNH</strain>
    </source>
</reference>
<organism evidence="2 3">
    <name type="scientific">Cymbomonas tetramitiformis</name>
    <dbReference type="NCBI Taxonomy" id="36881"/>
    <lineage>
        <taxon>Eukaryota</taxon>
        <taxon>Viridiplantae</taxon>
        <taxon>Chlorophyta</taxon>
        <taxon>Pyramimonadophyceae</taxon>
        <taxon>Pyramimonadales</taxon>
        <taxon>Pyramimonadaceae</taxon>
        <taxon>Cymbomonas</taxon>
    </lineage>
</organism>
<evidence type="ECO:0000256" key="1">
    <source>
        <dbReference type="SAM" id="MobiDB-lite"/>
    </source>
</evidence>
<dbReference type="Proteomes" id="UP001190700">
    <property type="component" value="Unassembled WGS sequence"/>
</dbReference>
<feature type="compositionally biased region" description="Acidic residues" evidence="1">
    <location>
        <begin position="231"/>
        <end position="241"/>
    </location>
</feature>
<name>A0AAE0GDK0_9CHLO</name>
<comment type="caution">
    <text evidence="2">The sequence shown here is derived from an EMBL/GenBank/DDBJ whole genome shotgun (WGS) entry which is preliminary data.</text>
</comment>
<gene>
    <name evidence="2" type="ORF">CYMTET_15705</name>
</gene>
<protein>
    <submittedName>
        <fullName evidence="2">Uncharacterized protein</fullName>
    </submittedName>
</protein>
<dbReference type="EMBL" id="LGRX02006703">
    <property type="protein sequence ID" value="KAK3276209.1"/>
    <property type="molecule type" value="Genomic_DNA"/>
</dbReference>
<evidence type="ECO:0000313" key="3">
    <source>
        <dbReference type="Proteomes" id="UP001190700"/>
    </source>
</evidence>
<proteinExistence type="predicted"/>
<accession>A0AAE0GDK0</accession>
<feature type="region of interest" description="Disordered" evidence="1">
    <location>
        <begin position="222"/>
        <end position="241"/>
    </location>
</feature>
<evidence type="ECO:0000313" key="2">
    <source>
        <dbReference type="EMBL" id="KAK3276209.1"/>
    </source>
</evidence>
<dbReference type="AlphaFoldDB" id="A0AAE0GDK0"/>
<keyword evidence="3" id="KW-1185">Reference proteome</keyword>
<sequence length="354" mass="39839">MLDPYVRAVVKVVLGKEDLRRMEMSFNETNVLAALKTVSGGKTDSKYARLNSEYQRFKAGEGDYKQKKKNVELVVKLQMSKVLEMLSDEDKECKILTLLHVLRDLPSIGSAVTFWNSLDAVGADRELLVDCAVGMAQLVPHVCGVERVNKNAALVHTKLRASLGEVRTSKLTYVYTNLALTLPKSEKKPSLLDFCESVLEEDQIDELLALLEFSDGDDEAILPAGEASSSSDEEEEEAAEVEEEDANEAAAVFVQPTGFKILKKPADLLKSAAETENLYVMMVWSLKDRKGRAFNQWEVGKVKRFMPARTLHNYDILWDDGMRGSKLTLSTYFLHTDDEQYIPQEGEWLYLRKA</sequence>